<evidence type="ECO:0000313" key="4">
    <source>
        <dbReference type="Proteomes" id="UP000274327"/>
    </source>
</evidence>
<sequence>MSAPARLSSALEGRRLVLALDRRADELAAALRRHGAAIQHAPAMSMIPHVDDPLLLERTAELVARPPQLLVATTGVGMRGWFEAADAAGIAPALRAALAGTRVLARGPKARGAAQNVGLAVDWVAADGTSAEIIEHLAGRDLHGIRAAVQHHGSGADGLDEALERAGAEVTALTVYRWGPPRDPAAVHRSVLDAAAGEVDAVLFTAAPGTENWLVAAERAGALPGIAGHARAGRLLMAAVGPLTAGPLEARGIPALLPARSRMGALVRAVVQHFDPTPADAHQPAAPRSRRPAPHQEDAP</sequence>
<gene>
    <name evidence="3" type="ORF">DS079_07435</name>
</gene>
<dbReference type="GO" id="GO:0006780">
    <property type="term" value="P:uroporphyrinogen III biosynthetic process"/>
    <property type="evidence" value="ECO:0007669"/>
    <property type="project" value="InterPro"/>
</dbReference>
<evidence type="ECO:0000256" key="1">
    <source>
        <dbReference type="SAM" id="MobiDB-lite"/>
    </source>
</evidence>
<feature type="domain" description="Tetrapyrrole biosynthesis uroporphyrinogen III synthase" evidence="2">
    <location>
        <begin position="25"/>
        <end position="267"/>
    </location>
</feature>
<dbReference type="Pfam" id="PF02602">
    <property type="entry name" value="HEM4"/>
    <property type="match status" value="1"/>
</dbReference>
<dbReference type="GO" id="GO:0004852">
    <property type="term" value="F:uroporphyrinogen-III synthase activity"/>
    <property type="evidence" value="ECO:0007669"/>
    <property type="project" value="InterPro"/>
</dbReference>
<keyword evidence="4" id="KW-1185">Reference proteome</keyword>
<accession>A0A3R8RQG8</accession>
<reference evidence="3 4" key="1">
    <citation type="submission" date="2018-07" db="EMBL/GenBank/DDBJ databases">
        <title>Brachybacteriurn paraconglorneratum KCTC 9916.</title>
        <authorList>
            <person name="Li Y."/>
        </authorList>
    </citation>
    <scope>NUCLEOTIDE SEQUENCE [LARGE SCALE GENOMIC DNA]</scope>
    <source>
        <strain evidence="3 4">KCTC 9916</strain>
    </source>
</reference>
<dbReference type="Gene3D" id="3.40.50.10090">
    <property type="match status" value="2"/>
</dbReference>
<dbReference type="PANTHER" id="PTHR40082">
    <property type="entry name" value="BLR5956 PROTEIN"/>
    <property type="match status" value="1"/>
</dbReference>
<dbReference type="InterPro" id="IPR036108">
    <property type="entry name" value="4pyrrol_syn_uPrphyn_synt_sf"/>
</dbReference>
<organism evidence="3 4">
    <name type="scientific">Brachybacterium paraconglomeratum</name>
    <dbReference type="NCBI Taxonomy" id="173362"/>
    <lineage>
        <taxon>Bacteria</taxon>
        <taxon>Bacillati</taxon>
        <taxon>Actinomycetota</taxon>
        <taxon>Actinomycetes</taxon>
        <taxon>Micrococcales</taxon>
        <taxon>Dermabacteraceae</taxon>
        <taxon>Brachybacterium</taxon>
    </lineage>
</organism>
<proteinExistence type="predicted"/>
<dbReference type="PANTHER" id="PTHR40082:SF1">
    <property type="entry name" value="BLR5956 PROTEIN"/>
    <property type="match status" value="1"/>
</dbReference>
<protein>
    <submittedName>
        <fullName evidence="3">Uroporphyrinogen-III synthase</fullName>
    </submittedName>
</protein>
<dbReference type="CDD" id="cd06578">
    <property type="entry name" value="HemD"/>
    <property type="match status" value="1"/>
</dbReference>
<evidence type="ECO:0000313" key="3">
    <source>
        <dbReference type="EMBL" id="RRR19163.1"/>
    </source>
</evidence>
<dbReference type="SUPFAM" id="SSF69618">
    <property type="entry name" value="HemD-like"/>
    <property type="match status" value="1"/>
</dbReference>
<evidence type="ECO:0000259" key="2">
    <source>
        <dbReference type="Pfam" id="PF02602"/>
    </source>
</evidence>
<dbReference type="InterPro" id="IPR003754">
    <property type="entry name" value="4pyrrol_synth_uPrphyn_synth"/>
</dbReference>
<dbReference type="GeneID" id="78120854"/>
<dbReference type="EMBL" id="QOCI01000004">
    <property type="protein sequence ID" value="RRR19163.1"/>
    <property type="molecule type" value="Genomic_DNA"/>
</dbReference>
<feature type="region of interest" description="Disordered" evidence="1">
    <location>
        <begin position="276"/>
        <end position="300"/>
    </location>
</feature>
<dbReference type="RefSeq" id="WP_126986203.1">
    <property type="nucleotide sequence ID" value="NZ_ML133853.1"/>
</dbReference>
<comment type="caution">
    <text evidence="3">The sequence shown here is derived from an EMBL/GenBank/DDBJ whole genome shotgun (WGS) entry which is preliminary data.</text>
</comment>
<name>A0A3R8RQG8_9MICO</name>
<dbReference type="Proteomes" id="UP000274327">
    <property type="component" value="Unassembled WGS sequence"/>
</dbReference>
<dbReference type="AlphaFoldDB" id="A0A3R8RQG8"/>
<dbReference type="InterPro" id="IPR039793">
    <property type="entry name" value="UROS/Hem4"/>
</dbReference>